<dbReference type="InterPro" id="IPR038148">
    <property type="entry name" value="Tn1545/Tn916_Xis"/>
</dbReference>
<proteinExistence type="predicted"/>
<comment type="caution">
    <text evidence="1">The sequence shown here is derived from an EMBL/GenBank/DDBJ whole genome shotgun (WGS) entry which is preliminary data.</text>
</comment>
<reference evidence="1 2" key="1">
    <citation type="submission" date="2023-05" db="EMBL/GenBank/DDBJ databases">
        <title>[ruminococcus] sp. nov., isolated from a pig farm feces dump.</title>
        <authorList>
            <person name="Chang Y.-H."/>
        </authorList>
    </citation>
    <scope>NUCLEOTIDE SEQUENCE [LARGE SCALE GENOMIC DNA]</scope>
    <source>
        <strain evidence="1 2">YH-rum2234</strain>
    </source>
</reference>
<dbReference type="Gene3D" id="3.90.105.50">
    <property type="match status" value="1"/>
</dbReference>
<dbReference type="RefSeq" id="WP_283231782.1">
    <property type="nucleotide sequence ID" value="NZ_JASGBQ010000031.1"/>
</dbReference>
<dbReference type="Pfam" id="PF09035">
    <property type="entry name" value="Tn916-Xis"/>
    <property type="match status" value="1"/>
</dbReference>
<dbReference type="AlphaFoldDB" id="A0AAP4F189"/>
<gene>
    <name evidence="1" type="ORF">QJ036_12960</name>
</gene>
<protein>
    <submittedName>
        <fullName evidence="1">Helix-turn-helix domain-containing protein</fullName>
    </submittedName>
</protein>
<accession>A0AAP4F189</accession>
<name>A0AAP4F189_9FIRM</name>
<organism evidence="1 2">
    <name type="scientific">Fusibacillus kribbianus</name>
    <dbReference type="NCBI Taxonomy" id="3044208"/>
    <lineage>
        <taxon>Bacteria</taxon>
        <taxon>Bacillati</taxon>
        <taxon>Bacillota</taxon>
        <taxon>Clostridia</taxon>
        <taxon>Lachnospirales</taxon>
        <taxon>Lachnospiraceae</taxon>
        <taxon>Fusibacillus</taxon>
    </lineage>
</organism>
<evidence type="ECO:0000313" key="2">
    <source>
        <dbReference type="Proteomes" id="UP001300383"/>
    </source>
</evidence>
<sequence>MAKTTSKKVTTKPDYRTVVRSIPYYEKYLLTAQEACAYFHLGERKMYELLREYEGAKWVLRNGNRLMIKKDLFARWLDQQSEI</sequence>
<dbReference type="EMBL" id="JASGBQ010000031">
    <property type="protein sequence ID" value="MDI9243358.1"/>
    <property type="molecule type" value="Genomic_DNA"/>
</dbReference>
<keyword evidence="2" id="KW-1185">Reference proteome</keyword>
<dbReference type="Proteomes" id="UP001300383">
    <property type="component" value="Unassembled WGS sequence"/>
</dbReference>
<dbReference type="InterPro" id="IPR015122">
    <property type="entry name" value="Tn916-Xis"/>
</dbReference>
<evidence type="ECO:0000313" key="1">
    <source>
        <dbReference type="EMBL" id="MDI9243358.1"/>
    </source>
</evidence>